<organism evidence="2 3">
    <name type="scientific">Actinomadura litoris</name>
    <dbReference type="NCBI Taxonomy" id="2678616"/>
    <lineage>
        <taxon>Bacteria</taxon>
        <taxon>Bacillati</taxon>
        <taxon>Actinomycetota</taxon>
        <taxon>Actinomycetes</taxon>
        <taxon>Streptosporangiales</taxon>
        <taxon>Thermomonosporaceae</taxon>
        <taxon>Actinomadura</taxon>
    </lineage>
</organism>
<dbReference type="Proteomes" id="UP000432015">
    <property type="component" value="Unassembled WGS sequence"/>
</dbReference>
<evidence type="ECO:0000256" key="1">
    <source>
        <dbReference type="SAM" id="SignalP"/>
    </source>
</evidence>
<proteinExistence type="predicted"/>
<protein>
    <submittedName>
        <fullName evidence="2">Uncharacterized protein</fullName>
    </submittedName>
</protein>
<reference evidence="2 3" key="1">
    <citation type="submission" date="2019-11" db="EMBL/GenBank/DDBJ databases">
        <authorList>
            <person name="Cao P."/>
        </authorList>
    </citation>
    <scope>NUCLEOTIDE SEQUENCE [LARGE SCALE GENOMIC DNA]</scope>
    <source>
        <strain evidence="2 3">NEAU-AAG5</strain>
    </source>
</reference>
<keyword evidence="1" id="KW-0732">Signal</keyword>
<dbReference type="RefSeq" id="WP_156214709.1">
    <property type="nucleotide sequence ID" value="NZ_WOFH01000001.1"/>
</dbReference>
<comment type="caution">
    <text evidence="2">The sequence shown here is derived from an EMBL/GenBank/DDBJ whole genome shotgun (WGS) entry which is preliminary data.</text>
</comment>
<name>A0A7K1KUJ6_9ACTN</name>
<keyword evidence="3" id="KW-1185">Reference proteome</keyword>
<dbReference type="EMBL" id="WOFH01000001">
    <property type="protein sequence ID" value="MUN35840.1"/>
    <property type="molecule type" value="Genomic_DNA"/>
</dbReference>
<dbReference type="AlphaFoldDB" id="A0A7K1KUJ6"/>
<feature type="chain" id="PRO_5029900959" evidence="1">
    <location>
        <begin position="23"/>
        <end position="221"/>
    </location>
</feature>
<accession>A0A7K1KUJ6</accession>
<feature type="signal peptide" evidence="1">
    <location>
        <begin position="1"/>
        <end position="22"/>
    </location>
</feature>
<gene>
    <name evidence="2" type="ORF">GNZ18_04390</name>
</gene>
<evidence type="ECO:0000313" key="3">
    <source>
        <dbReference type="Proteomes" id="UP000432015"/>
    </source>
</evidence>
<sequence length="221" mass="23337">MGATTLVTVVLFVLAAAGGAFAAQRLRAKSRHPGVAELARGKVCLFCLSPVPVDGRFATLTESKARDSLGAAPPEGASFTGPQGEKQFLTHIECLRDAQEEVCMFCLRGILPGEEMAFIERPYARDVLGEEPVERAAGVDPDGKPCFFGHADCTREATKALCMFCLTEMKAGDISIGFEKPRARELLGAEPSPRSETTEPGGNGCHVAHAECARAAGADIG</sequence>
<evidence type="ECO:0000313" key="2">
    <source>
        <dbReference type="EMBL" id="MUN35840.1"/>
    </source>
</evidence>